<comment type="catalytic activity">
    <reaction evidence="1">
        <text>adenosylcob(III)inamide + ATP = adenosylcob(III)inamide phosphate + ADP + H(+)</text>
        <dbReference type="Rhea" id="RHEA:15769"/>
        <dbReference type="ChEBI" id="CHEBI:2480"/>
        <dbReference type="ChEBI" id="CHEBI:15378"/>
        <dbReference type="ChEBI" id="CHEBI:30616"/>
        <dbReference type="ChEBI" id="CHEBI:58502"/>
        <dbReference type="ChEBI" id="CHEBI:456216"/>
        <dbReference type="EC" id="2.7.1.156"/>
    </reaction>
</comment>
<comment type="pathway">
    <text evidence="5">Cofactor biosynthesis; adenosylcobalamin biosynthesis; adenosylcobalamin from cob(II)yrinate a,c-diamide: step 6/7.</text>
</comment>
<keyword evidence="10" id="KW-0169">Cobalamin biosynthesis</keyword>
<evidence type="ECO:0000256" key="6">
    <source>
        <dbReference type="ARBA" id="ARBA00005159"/>
    </source>
</evidence>
<comment type="pathway">
    <text evidence="6">Cofactor biosynthesis; adenosylcobalamin biosynthesis; adenosylcobalamin from cob(II)yrinate a,c-diamide: step 5/7.</text>
</comment>
<organism evidence="18 19">
    <name type="scientific">Halomonas eurihalina</name>
    <dbReference type="NCBI Taxonomy" id="42566"/>
    <lineage>
        <taxon>Bacteria</taxon>
        <taxon>Pseudomonadati</taxon>
        <taxon>Pseudomonadota</taxon>
        <taxon>Gammaproteobacteria</taxon>
        <taxon>Oceanospirillales</taxon>
        <taxon>Halomonadaceae</taxon>
        <taxon>Halomonas</taxon>
    </lineage>
</organism>
<evidence type="ECO:0000256" key="3">
    <source>
        <dbReference type="ARBA" id="ARBA00001522"/>
    </source>
</evidence>
<dbReference type="GO" id="GO:0043752">
    <property type="term" value="F:adenosylcobinamide kinase activity"/>
    <property type="evidence" value="ECO:0007669"/>
    <property type="project" value="UniProtKB-EC"/>
</dbReference>
<proteinExistence type="inferred from homology"/>
<evidence type="ECO:0000256" key="4">
    <source>
        <dbReference type="ARBA" id="ARBA00003889"/>
    </source>
</evidence>
<accession>A0A5D9D4P1</accession>
<dbReference type="PANTHER" id="PTHR34848:SF1">
    <property type="entry name" value="BIFUNCTIONAL ADENOSYLCOBALAMIN BIOSYNTHESIS PROTEIN COBU"/>
    <property type="match status" value="1"/>
</dbReference>
<dbReference type="GO" id="GO:0005525">
    <property type="term" value="F:GTP binding"/>
    <property type="evidence" value="ECO:0007669"/>
    <property type="project" value="UniProtKB-KW"/>
</dbReference>
<reference evidence="18 19" key="1">
    <citation type="submission" date="2019-08" db="EMBL/GenBank/DDBJ databases">
        <title>Draft Genome Sequence of Halomonas eurihalina Isolated from Preserved Hide-surface.</title>
        <authorList>
            <person name="Hussain S.A."/>
            <person name="Xu A."/>
            <person name="Sarker M."/>
            <person name="Sommers C."/>
        </authorList>
    </citation>
    <scope>NUCLEOTIDE SEQUENCE [LARGE SCALE GENOMIC DNA]</scope>
    <source>
        <strain evidence="18 19">MS1</strain>
    </source>
</reference>
<evidence type="ECO:0000256" key="8">
    <source>
        <dbReference type="ARBA" id="ARBA00012016"/>
    </source>
</evidence>
<keyword evidence="13 18" id="KW-0418">Kinase</keyword>
<dbReference type="EC" id="2.7.7.62" evidence="9"/>
<comment type="catalytic activity">
    <reaction evidence="2">
        <text>adenosylcob(III)inamide phosphate + GTP + H(+) = adenosylcob(III)inamide-GDP + diphosphate</text>
        <dbReference type="Rhea" id="RHEA:22712"/>
        <dbReference type="ChEBI" id="CHEBI:15378"/>
        <dbReference type="ChEBI" id="CHEBI:33019"/>
        <dbReference type="ChEBI" id="CHEBI:37565"/>
        <dbReference type="ChEBI" id="CHEBI:58502"/>
        <dbReference type="ChEBI" id="CHEBI:60487"/>
        <dbReference type="EC" id="2.7.7.62"/>
    </reaction>
</comment>
<evidence type="ECO:0000256" key="13">
    <source>
        <dbReference type="ARBA" id="ARBA00022777"/>
    </source>
</evidence>
<dbReference type="RefSeq" id="WP_149322322.1">
    <property type="nucleotide sequence ID" value="NZ_JARWAH010000003.1"/>
</dbReference>
<evidence type="ECO:0000256" key="14">
    <source>
        <dbReference type="ARBA" id="ARBA00022840"/>
    </source>
</evidence>
<evidence type="ECO:0000256" key="9">
    <source>
        <dbReference type="ARBA" id="ARBA00012523"/>
    </source>
</evidence>
<name>A0A5D9D4P1_HALER</name>
<evidence type="ECO:0000256" key="12">
    <source>
        <dbReference type="ARBA" id="ARBA00022741"/>
    </source>
</evidence>
<comment type="similarity">
    <text evidence="7">Belongs to the CobU/CobP family.</text>
</comment>
<dbReference type="GO" id="GO:0005524">
    <property type="term" value="F:ATP binding"/>
    <property type="evidence" value="ECO:0007669"/>
    <property type="project" value="UniProtKB-KW"/>
</dbReference>
<evidence type="ECO:0000313" key="18">
    <source>
        <dbReference type="EMBL" id="TZG39188.1"/>
    </source>
</evidence>
<keyword evidence="15" id="KW-0342">GTP-binding</keyword>
<keyword evidence="19" id="KW-1185">Reference proteome</keyword>
<dbReference type="SUPFAM" id="SSF52540">
    <property type="entry name" value="P-loop containing nucleoside triphosphate hydrolases"/>
    <property type="match status" value="1"/>
</dbReference>
<dbReference type="InterPro" id="IPR003203">
    <property type="entry name" value="CobU/CobP"/>
</dbReference>
<evidence type="ECO:0000256" key="16">
    <source>
        <dbReference type="ARBA" id="ARBA00029570"/>
    </source>
</evidence>
<evidence type="ECO:0000256" key="11">
    <source>
        <dbReference type="ARBA" id="ARBA00022679"/>
    </source>
</evidence>
<dbReference type="GO" id="GO:0009236">
    <property type="term" value="P:cobalamin biosynthetic process"/>
    <property type="evidence" value="ECO:0007669"/>
    <property type="project" value="UniProtKB-UniPathway"/>
</dbReference>
<dbReference type="InterPro" id="IPR027417">
    <property type="entry name" value="P-loop_NTPase"/>
</dbReference>
<evidence type="ECO:0000256" key="2">
    <source>
        <dbReference type="ARBA" id="ARBA00000711"/>
    </source>
</evidence>
<dbReference type="EMBL" id="VTPU01000009">
    <property type="protein sequence ID" value="TZG39188.1"/>
    <property type="molecule type" value="Genomic_DNA"/>
</dbReference>
<gene>
    <name evidence="18" type="ORF">FZZ93_10750</name>
</gene>
<protein>
    <recommendedName>
        <fullName evidence="16">Adenosylcobinamide kinase</fullName>
        <ecNumber evidence="8">2.7.1.156</ecNumber>
        <ecNumber evidence="9">2.7.7.62</ecNumber>
    </recommendedName>
    <alternativeName>
        <fullName evidence="17">Adenosylcobinamide-phosphate guanylyltransferase</fullName>
    </alternativeName>
</protein>
<dbReference type="PANTHER" id="PTHR34848">
    <property type="match status" value="1"/>
</dbReference>
<keyword evidence="11" id="KW-0808">Transferase</keyword>
<dbReference type="Proteomes" id="UP000324260">
    <property type="component" value="Unassembled WGS sequence"/>
</dbReference>
<comment type="catalytic activity">
    <reaction evidence="3">
        <text>adenosylcob(III)inamide + GTP = adenosylcob(III)inamide phosphate + GDP + H(+)</text>
        <dbReference type="Rhea" id="RHEA:15765"/>
        <dbReference type="ChEBI" id="CHEBI:2480"/>
        <dbReference type="ChEBI" id="CHEBI:15378"/>
        <dbReference type="ChEBI" id="CHEBI:37565"/>
        <dbReference type="ChEBI" id="CHEBI:58189"/>
        <dbReference type="ChEBI" id="CHEBI:58502"/>
        <dbReference type="EC" id="2.7.1.156"/>
    </reaction>
</comment>
<dbReference type="GO" id="GO:0008820">
    <property type="term" value="F:cobinamide phosphate guanylyltransferase activity"/>
    <property type="evidence" value="ECO:0007669"/>
    <property type="project" value="UniProtKB-EC"/>
</dbReference>
<evidence type="ECO:0000256" key="10">
    <source>
        <dbReference type="ARBA" id="ARBA00022573"/>
    </source>
</evidence>
<comment type="caution">
    <text evidence="18">The sequence shown here is derived from an EMBL/GenBank/DDBJ whole genome shotgun (WGS) entry which is preliminary data.</text>
</comment>
<dbReference type="Pfam" id="PF02283">
    <property type="entry name" value="CobU"/>
    <property type="match status" value="1"/>
</dbReference>
<evidence type="ECO:0000313" key="19">
    <source>
        <dbReference type="Proteomes" id="UP000324260"/>
    </source>
</evidence>
<comment type="function">
    <text evidence="4">Catalyzes ATP-dependent phosphorylation of adenosylcobinamide and addition of GMP to adenosylcobinamide phosphate.</text>
</comment>
<evidence type="ECO:0000256" key="1">
    <source>
        <dbReference type="ARBA" id="ARBA00000312"/>
    </source>
</evidence>
<sequence length="147" mass="16810">MQLFIGGAHAGKRDLVASRFPEAVWSTAEEEPWREERPAGRTRVITGWRHWLETALAAESDDDRLRARFGERLEALYQAEAAHDIEWVLILPEMGRGIVPLEPRDRRLRDLAGWLAQDAAARADEVWYLRHGLASCLKRRSAARSAR</sequence>
<dbReference type="UniPathway" id="UPA00148">
    <property type="reaction ID" value="UER00236"/>
</dbReference>
<evidence type="ECO:0000256" key="7">
    <source>
        <dbReference type="ARBA" id="ARBA00007490"/>
    </source>
</evidence>
<dbReference type="AlphaFoldDB" id="A0A5D9D4P1"/>
<dbReference type="Gene3D" id="3.40.50.300">
    <property type="entry name" value="P-loop containing nucleotide triphosphate hydrolases"/>
    <property type="match status" value="1"/>
</dbReference>
<keyword evidence="12" id="KW-0547">Nucleotide-binding</keyword>
<dbReference type="EC" id="2.7.1.156" evidence="8"/>
<dbReference type="OrthoDB" id="9788370at2"/>
<evidence type="ECO:0000256" key="15">
    <source>
        <dbReference type="ARBA" id="ARBA00023134"/>
    </source>
</evidence>
<evidence type="ECO:0000256" key="5">
    <source>
        <dbReference type="ARBA" id="ARBA00004692"/>
    </source>
</evidence>
<keyword evidence="14" id="KW-0067">ATP-binding</keyword>
<evidence type="ECO:0000256" key="17">
    <source>
        <dbReference type="ARBA" id="ARBA00030571"/>
    </source>
</evidence>